<name>A0A846MS80_9BACT</name>
<keyword evidence="2" id="KW-1185">Reference proteome</keyword>
<dbReference type="Proteomes" id="UP000537126">
    <property type="component" value="Unassembled WGS sequence"/>
</dbReference>
<reference evidence="1 2" key="1">
    <citation type="submission" date="2020-03" db="EMBL/GenBank/DDBJ databases">
        <title>Genomic Encyclopedia of Type Strains, Phase IV (KMG-IV): sequencing the most valuable type-strain genomes for metagenomic binning, comparative biology and taxonomic classification.</title>
        <authorList>
            <person name="Goeker M."/>
        </authorList>
    </citation>
    <scope>NUCLEOTIDE SEQUENCE [LARGE SCALE GENOMIC DNA]</scope>
    <source>
        <strain evidence="1 2">DSM 5718</strain>
    </source>
</reference>
<dbReference type="AlphaFoldDB" id="A0A846MS80"/>
<dbReference type="NCBIfam" id="TIGR02757">
    <property type="entry name" value="TIGR02757 family protein"/>
    <property type="match status" value="1"/>
</dbReference>
<organism evidence="1 2">
    <name type="scientific">Thermonema lapsum</name>
    <dbReference type="NCBI Taxonomy" id="28195"/>
    <lineage>
        <taxon>Bacteria</taxon>
        <taxon>Pseudomonadati</taxon>
        <taxon>Bacteroidota</taxon>
        <taxon>Cytophagia</taxon>
        <taxon>Cytophagales</taxon>
        <taxon>Thermonemataceae</taxon>
        <taxon>Thermonema</taxon>
    </lineage>
</organism>
<dbReference type="RefSeq" id="WP_166919671.1">
    <property type="nucleotide sequence ID" value="NZ_JAASRN010000002.1"/>
</dbReference>
<comment type="caution">
    <text evidence="1">The sequence shown here is derived from an EMBL/GenBank/DDBJ whole genome shotgun (WGS) entry which is preliminary data.</text>
</comment>
<dbReference type="InterPro" id="IPR014127">
    <property type="entry name" value="CHP02757"/>
</dbReference>
<proteinExistence type="predicted"/>
<accession>A0A846MS80</accession>
<sequence length="262" mass="30817">MSPIFQLKEILEQKVAQYNCPEFIETDPISIPHAFSKKQDIEIAGLFAAILAWGNRKTIIKKCRELMQRMDNRPYEFIKYHQDSDLKQLLGFKHRTFQETDLLYFVAFLHHHYHHHDTLETAFLPDTPDARQSPNVGPHLRHFHCYFFSLPYAPLRTRKHVPTPARQSACKRLTMYLRWMVRHDEQGVDFGLWQNISPAQLVCPCDVHVVRTSLRLGLLQKEQVNWHAALSLTEQLKMLDPHDPVRYDFALFGMGLESRWGN</sequence>
<evidence type="ECO:0000313" key="2">
    <source>
        <dbReference type="Proteomes" id="UP000537126"/>
    </source>
</evidence>
<gene>
    <name evidence="1" type="ORF">FHS56_001725</name>
</gene>
<dbReference type="EMBL" id="JAASRN010000002">
    <property type="protein sequence ID" value="NIK74212.1"/>
    <property type="molecule type" value="Genomic_DNA"/>
</dbReference>
<protein>
    <submittedName>
        <fullName evidence="1">Uncharacterized protein (TIGR02757 family)</fullName>
    </submittedName>
</protein>
<evidence type="ECO:0000313" key="1">
    <source>
        <dbReference type="EMBL" id="NIK74212.1"/>
    </source>
</evidence>
<dbReference type="Pfam" id="PF09674">
    <property type="entry name" value="DUF2400"/>
    <property type="match status" value="1"/>
</dbReference>